<feature type="region of interest" description="Disordered" evidence="1">
    <location>
        <begin position="93"/>
        <end position="117"/>
    </location>
</feature>
<keyword evidence="3" id="KW-1185">Reference proteome</keyword>
<sequence>QSDNSYDYLSVEEKECLMFLEETIGSLDAEGDSGVSTDDTDSGEPSKPRKGPVARGKQERLPVPRGCPWQGGEEQCPCLIRCGWFPSLCSSHTSRAPPGSHGRAWGKPSRTSGQSISAPALNRLTQTHRALSGSDFPSRDGSQRGAEQRSGKSISAPAAAPNPGCSSLPRIIPAANGASGSKANVHTVPAGKPAQEVPKEGRLDQANTGSHMKSVIIQPPDPFQDDLEWSRSHRSDAKGEAAKETKIRTSWGHPEKSTLEEAPQDHDAKRGPPTAPKPRKLPPNIILKTSRNSSVPLAPEHNQKVKAAPPPSATSHPSPASDSTAEKANSGHLDPKEKEKARREALEKLGLSQDRREPSAHLHPHPGETPLPIPGQPTQGSVPGVRQMAFKSNTLERSGVGLGSSISSTKEQNARSSSSSLGKMSFIERLAPSFLRGGRPRPNSLGAGKDFAGLKEQEEQEKSGKRRSHPLPSFPRPPRSAVSVKISPKGAADENRREALKKLGLLKE</sequence>
<proteinExistence type="predicted"/>
<dbReference type="Proteomes" id="UP000589495">
    <property type="component" value="Unassembled WGS sequence"/>
</dbReference>
<feature type="compositionally biased region" description="Basic and acidic residues" evidence="1">
    <location>
        <begin position="228"/>
        <end position="270"/>
    </location>
</feature>
<feature type="compositionally biased region" description="Basic and acidic residues" evidence="1">
    <location>
        <begin position="137"/>
        <end position="150"/>
    </location>
</feature>
<dbReference type="PANTHER" id="PTHR21555:SF0">
    <property type="entry name" value="SPECIFICALLY ANDROGEN-REGULATED GENE PROTEIN"/>
    <property type="match status" value="1"/>
</dbReference>
<feature type="compositionally biased region" description="Basic and acidic residues" evidence="1">
    <location>
        <begin position="491"/>
        <end position="508"/>
    </location>
</feature>
<evidence type="ECO:0000313" key="2">
    <source>
        <dbReference type="EMBL" id="NWT11785.1"/>
    </source>
</evidence>
<dbReference type="Pfam" id="PF15385">
    <property type="entry name" value="SARG"/>
    <property type="match status" value="3"/>
</dbReference>
<evidence type="ECO:0000313" key="3">
    <source>
        <dbReference type="Proteomes" id="UP000589495"/>
    </source>
</evidence>
<protein>
    <submittedName>
        <fullName evidence="2">SARG protein</fullName>
    </submittedName>
</protein>
<accession>A0A7K5KZW5</accession>
<reference evidence="2 3" key="1">
    <citation type="submission" date="2019-09" db="EMBL/GenBank/DDBJ databases">
        <title>Bird 10,000 Genomes (B10K) Project - Family phase.</title>
        <authorList>
            <person name="Zhang G."/>
        </authorList>
    </citation>
    <scope>NUCLEOTIDE SEQUENCE [LARGE SCALE GENOMIC DNA]</scope>
    <source>
        <strain evidence="2">B10K-DU-001-22</strain>
        <tissue evidence="2">Muscle</tissue>
    </source>
</reference>
<dbReference type="PANTHER" id="PTHR21555">
    <property type="entry name" value="SPECIFICALLY ANDROGEN-REGULATED GENE PROTEIN"/>
    <property type="match status" value="1"/>
</dbReference>
<feature type="compositionally biased region" description="Low complexity" evidence="1">
    <location>
        <begin position="313"/>
        <end position="323"/>
    </location>
</feature>
<feature type="non-terminal residue" evidence="2">
    <location>
        <position position="1"/>
    </location>
</feature>
<comment type="caution">
    <text evidence="2">The sequence shown here is derived from an EMBL/GenBank/DDBJ whole genome shotgun (WGS) entry which is preliminary data.</text>
</comment>
<feature type="compositionally biased region" description="Polar residues" evidence="1">
    <location>
        <begin position="404"/>
        <end position="422"/>
    </location>
</feature>
<gene>
    <name evidence="2" type="primary">Sarg</name>
    <name evidence="2" type="ORF">VIRALT_R06935</name>
</gene>
<dbReference type="InterPro" id="IPR026152">
    <property type="entry name" value="SARG"/>
</dbReference>
<dbReference type="GO" id="GO:0005737">
    <property type="term" value="C:cytoplasm"/>
    <property type="evidence" value="ECO:0007669"/>
    <property type="project" value="TreeGrafter"/>
</dbReference>
<feature type="region of interest" description="Disordered" evidence="1">
    <location>
        <begin position="130"/>
        <end position="508"/>
    </location>
</feature>
<name>A0A7K5KZW5_VIRAL</name>
<organism evidence="2 3">
    <name type="scientific">Vireo altiloquus</name>
    <name type="common">Black-whiskered vireo</name>
    <name type="synonym">Muscicapa altiloqua</name>
    <dbReference type="NCBI Taxonomy" id="34956"/>
    <lineage>
        <taxon>Eukaryota</taxon>
        <taxon>Metazoa</taxon>
        <taxon>Chordata</taxon>
        <taxon>Craniata</taxon>
        <taxon>Vertebrata</taxon>
        <taxon>Euteleostomi</taxon>
        <taxon>Archelosauria</taxon>
        <taxon>Archosauria</taxon>
        <taxon>Dinosauria</taxon>
        <taxon>Saurischia</taxon>
        <taxon>Theropoda</taxon>
        <taxon>Coelurosauria</taxon>
        <taxon>Aves</taxon>
        <taxon>Neognathae</taxon>
        <taxon>Neoaves</taxon>
        <taxon>Telluraves</taxon>
        <taxon>Australaves</taxon>
        <taxon>Passeriformes</taxon>
        <taxon>Corvoidea</taxon>
        <taxon>Vireonidae</taxon>
        <taxon>Vireoninae</taxon>
        <taxon>Vireo</taxon>
    </lineage>
</organism>
<feature type="compositionally biased region" description="Basic and acidic residues" evidence="1">
    <location>
        <begin position="452"/>
        <end position="463"/>
    </location>
</feature>
<evidence type="ECO:0000256" key="1">
    <source>
        <dbReference type="SAM" id="MobiDB-lite"/>
    </source>
</evidence>
<dbReference type="EMBL" id="VZRF01005017">
    <property type="protein sequence ID" value="NWT11785.1"/>
    <property type="molecule type" value="Genomic_DNA"/>
</dbReference>
<dbReference type="AlphaFoldDB" id="A0A7K5KZW5"/>
<feature type="compositionally biased region" description="Basic and acidic residues" evidence="1">
    <location>
        <begin position="333"/>
        <end position="360"/>
    </location>
</feature>
<feature type="non-terminal residue" evidence="2">
    <location>
        <position position="508"/>
    </location>
</feature>
<feature type="region of interest" description="Disordered" evidence="1">
    <location>
        <begin position="27"/>
        <end position="71"/>
    </location>
</feature>